<evidence type="ECO:0000256" key="2">
    <source>
        <dbReference type="ARBA" id="ARBA00010876"/>
    </source>
</evidence>
<dbReference type="InterPro" id="IPR020103">
    <property type="entry name" value="PsdUridine_synth_cat_dom_sf"/>
</dbReference>
<dbReference type="EC" id="5.4.99.-" evidence="3"/>
<dbReference type="AlphaFoldDB" id="A0A8J7Z172"/>
<keyword evidence="3" id="KW-0413">Isomerase</keyword>
<dbReference type="EMBL" id="WVIE01000014">
    <property type="protein sequence ID" value="NDJ18209.1"/>
    <property type="molecule type" value="Genomic_DNA"/>
</dbReference>
<comment type="caution">
    <text evidence="5">The sequence shown here is derived from an EMBL/GenBank/DDBJ whole genome shotgun (WGS) entry which is preliminary data.</text>
</comment>
<dbReference type="PANTHER" id="PTHR21600:SF88">
    <property type="entry name" value="RNA PSEUDOURIDINE SYNTHASE 5"/>
    <property type="match status" value="1"/>
</dbReference>
<dbReference type="PANTHER" id="PTHR21600">
    <property type="entry name" value="MITOCHONDRIAL RNA PSEUDOURIDINE SYNTHASE"/>
    <property type="match status" value="1"/>
</dbReference>
<dbReference type="InterPro" id="IPR006225">
    <property type="entry name" value="PsdUridine_synth_RluC/D"/>
</dbReference>
<dbReference type="Pfam" id="PF00849">
    <property type="entry name" value="PseudoU_synth_2"/>
    <property type="match status" value="1"/>
</dbReference>
<feature type="domain" description="Pseudouridine synthase RsuA/RluA-like" evidence="4">
    <location>
        <begin position="95"/>
        <end position="252"/>
    </location>
</feature>
<organism evidence="5 6">
    <name type="scientific">Myxacorys almedinensis A</name>
    <dbReference type="NCBI Taxonomy" id="2690445"/>
    <lineage>
        <taxon>Bacteria</taxon>
        <taxon>Bacillati</taxon>
        <taxon>Cyanobacteriota</taxon>
        <taxon>Cyanophyceae</taxon>
        <taxon>Leptolyngbyales</taxon>
        <taxon>Leptolyngbyaceae</taxon>
        <taxon>Myxacorys</taxon>
        <taxon>Myxacorys almedinensis</taxon>
    </lineage>
</organism>
<sequence length="309" mass="34112">MTKPSLNPSLNQGWIYRDRITAPVTLLDYYATRYTHSSRQDWCDRIQSGLIFVDHHAILDPQTLLSAGQVLSYHRPPWVEPDVPFDVAVLYEDHDVLILSKPSGLPVLPGGGFLDHTLLGWLKRHYDDPPIPMHRLGRGTSGAMLLAKTEIARSKLAQMFRDSTILSGTSRAIQKIYRALATRTDQPDAFTVTHPIGKVTHPTLGYLYAATSTGKAAISHCRVLRRGRIPDTTLLEVIIPTGRPHQIRIHLATAGYPLWGDPLYGVGGMTKASVPGDCGYFLHAYQVSLPHPTGGYQLTVTAQPPDVLS</sequence>
<dbReference type="Gene3D" id="3.30.2350.10">
    <property type="entry name" value="Pseudouridine synthase"/>
    <property type="match status" value="1"/>
</dbReference>
<evidence type="ECO:0000256" key="3">
    <source>
        <dbReference type="RuleBase" id="RU362028"/>
    </source>
</evidence>
<accession>A0A8J7Z172</accession>
<dbReference type="RefSeq" id="WP_162423736.1">
    <property type="nucleotide sequence ID" value="NZ_WVIE01000014.1"/>
</dbReference>
<dbReference type="GO" id="GO:0009982">
    <property type="term" value="F:pseudouridine synthase activity"/>
    <property type="evidence" value="ECO:0007669"/>
    <property type="project" value="InterPro"/>
</dbReference>
<dbReference type="GO" id="GO:0003723">
    <property type="term" value="F:RNA binding"/>
    <property type="evidence" value="ECO:0007669"/>
    <property type="project" value="InterPro"/>
</dbReference>
<reference evidence="5" key="1">
    <citation type="submission" date="2019-12" db="EMBL/GenBank/DDBJ databases">
        <title>High-Quality draft genome sequences of three cyanobacteria isolated from the limestone walls of the Old Cathedral of Coimbra.</title>
        <authorList>
            <person name="Tiago I."/>
            <person name="Soares F."/>
            <person name="Portugal A."/>
        </authorList>
    </citation>
    <scope>NUCLEOTIDE SEQUENCE</scope>
    <source>
        <strain evidence="5">A</strain>
    </source>
</reference>
<dbReference type="SUPFAM" id="SSF55120">
    <property type="entry name" value="Pseudouridine synthase"/>
    <property type="match status" value="1"/>
</dbReference>
<gene>
    <name evidence="5" type="ORF">GS601_13060</name>
</gene>
<evidence type="ECO:0000313" key="5">
    <source>
        <dbReference type="EMBL" id="NDJ18209.1"/>
    </source>
</evidence>
<dbReference type="InterPro" id="IPR050188">
    <property type="entry name" value="RluA_PseudoU_synthase"/>
</dbReference>
<comment type="similarity">
    <text evidence="2 3">Belongs to the pseudouridine synthase RluA family.</text>
</comment>
<comment type="function">
    <text evidence="3">Responsible for synthesis of pseudouridine from uracil.</text>
</comment>
<name>A0A8J7Z172_9CYAN</name>
<comment type="catalytic activity">
    <reaction evidence="1 3">
        <text>a uridine in RNA = a pseudouridine in RNA</text>
        <dbReference type="Rhea" id="RHEA:48348"/>
        <dbReference type="Rhea" id="RHEA-COMP:12068"/>
        <dbReference type="Rhea" id="RHEA-COMP:12069"/>
        <dbReference type="ChEBI" id="CHEBI:65314"/>
        <dbReference type="ChEBI" id="CHEBI:65315"/>
    </reaction>
</comment>
<dbReference type="GO" id="GO:0000455">
    <property type="term" value="P:enzyme-directed rRNA pseudouridine synthesis"/>
    <property type="evidence" value="ECO:0007669"/>
    <property type="project" value="TreeGrafter"/>
</dbReference>
<dbReference type="GO" id="GO:0140098">
    <property type="term" value="F:catalytic activity, acting on RNA"/>
    <property type="evidence" value="ECO:0007669"/>
    <property type="project" value="UniProtKB-ARBA"/>
</dbReference>
<dbReference type="CDD" id="cd02869">
    <property type="entry name" value="PseudoU_synth_RluA_like"/>
    <property type="match status" value="1"/>
</dbReference>
<dbReference type="NCBIfam" id="TIGR00005">
    <property type="entry name" value="rluA_subfam"/>
    <property type="match status" value="1"/>
</dbReference>
<evidence type="ECO:0000259" key="4">
    <source>
        <dbReference type="Pfam" id="PF00849"/>
    </source>
</evidence>
<evidence type="ECO:0000313" key="6">
    <source>
        <dbReference type="Proteomes" id="UP000646053"/>
    </source>
</evidence>
<protein>
    <recommendedName>
        <fullName evidence="3">Pseudouridine synthase</fullName>
        <ecNumber evidence="3">5.4.99.-</ecNumber>
    </recommendedName>
</protein>
<evidence type="ECO:0000256" key="1">
    <source>
        <dbReference type="ARBA" id="ARBA00000073"/>
    </source>
</evidence>
<proteinExistence type="inferred from homology"/>
<dbReference type="Proteomes" id="UP000646053">
    <property type="component" value="Unassembled WGS sequence"/>
</dbReference>
<keyword evidence="6" id="KW-1185">Reference proteome</keyword>
<dbReference type="InterPro" id="IPR006145">
    <property type="entry name" value="PsdUridine_synth_RsuA/RluA"/>
</dbReference>